<feature type="region of interest" description="Disordered" evidence="2">
    <location>
        <begin position="208"/>
        <end position="435"/>
    </location>
</feature>
<sequence length="695" mass="75081">MNSSHFMDKQIMGLSGSQNSDFFELLNPPSQEHNGSKKEDMLPSYDFQPIRPIVSPPSPELQSSSNFRKYGSLELKEPTNASQEHERDASDAAIVSEIDRTVKKHVDNLLHSLEGVSARLSQLESRTRRLENSVDELKVSVGNSHGSTDGKLRQLENILREVQASVQVLRDKQEIAEAHSQLMKLQLSKSEQHAVTESLKASQAETLAPPPLPQAQQQPLQHLPQPLPSQQQQPNPPPQLPQSQPQPGSTQFFHPPPPPPPPPQQQDSTHAHYQLPPPQQQVDPSHPHYHLPPPQQPLDPTHKPYPLPAQQPDPTHAHYQPPPQQADPTHAPYQMPPQQSAPAPQHYQMPGQHPSPTHNPDEHAPPSYYPPPGRQGGPAGPTGPVGPTPPQQFYGPSGHMYEPSSPSPPALGRAVSGFPGPYGPPPSGPNFTEPSYSSYNGPVPYGSVGGNKVPQSSMPSAPSGAGGYPRLPTAQILPHALPTASGGGSGSSGGGNRVPIDDVVDKVTNMGFSRDQVRATVRKLTENGQSVDLNVVLDKLMNDGEIQPQKGWFGRNGADGIPIAAYHSSGHVACFDCFDFVNRSLKRIRLASVTFRLSSGLLRWQVQTDMSARHINHFGQSVSQLAKGSRPDAVGNGTGGIGSAAKHLNLVIALKGGSYCGLEPGYRDLASMGMVSSLRCPESPMMALEYFLRGH</sequence>
<evidence type="ECO:0000313" key="4">
    <source>
        <dbReference type="EMBL" id="ERM98731.1"/>
    </source>
</evidence>
<feature type="region of interest" description="Disordered" evidence="2">
    <location>
        <begin position="447"/>
        <end position="473"/>
    </location>
</feature>
<feature type="domain" description="UBA" evidence="3">
    <location>
        <begin position="499"/>
        <end position="543"/>
    </location>
</feature>
<reference evidence="5" key="1">
    <citation type="journal article" date="2013" name="Science">
        <title>The Amborella genome and the evolution of flowering plants.</title>
        <authorList>
            <consortium name="Amborella Genome Project"/>
        </authorList>
    </citation>
    <scope>NUCLEOTIDE SEQUENCE [LARGE SCALE GENOMIC DNA]</scope>
</reference>
<feature type="region of interest" description="Disordered" evidence="2">
    <location>
        <begin position="19"/>
        <end position="65"/>
    </location>
</feature>
<proteinExistence type="predicted"/>
<name>W1NPP0_AMBTC</name>
<dbReference type="HOGENOM" id="CLU_024952_0_0_1"/>
<evidence type="ECO:0000256" key="1">
    <source>
        <dbReference type="SAM" id="Coils"/>
    </source>
</evidence>
<gene>
    <name evidence="4" type="ORF">AMTR_s00082p00053170</name>
</gene>
<dbReference type="AlphaFoldDB" id="W1NPP0"/>
<dbReference type="PROSITE" id="PS50030">
    <property type="entry name" value="UBA"/>
    <property type="match status" value="1"/>
</dbReference>
<evidence type="ECO:0000256" key="2">
    <source>
        <dbReference type="SAM" id="MobiDB-lite"/>
    </source>
</evidence>
<protein>
    <recommendedName>
        <fullName evidence="3">UBA domain-containing protein</fullName>
    </recommendedName>
</protein>
<keyword evidence="5" id="KW-1185">Reference proteome</keyword>
<feature type="compositionally biased region" description="Low complexity" evidence="2">
    <location>
        <begin position="331"/>
        <end position="348"/>
    </location>
</feature>
<organism evidence="4 5">
    <name type="scientific">Amborella trichopoda</name>
    <dbReference type="NCBI Taxonomy" id="13333"/>
    <lineage>
        <taxon>Eukaryota</taxon>
        <taxon>Viridiplantae</taxon>
        <taxon>Streptophyta</taxon>
        <taxon>Embryophyta</taxon>
        <taxon>Tracheophyta</taxon>
        <taxon>Spermatophyta</taxon>
        <taxon>Magnoliopsida</taxon>
        <taxon>Amborellales</taxon>
        <taxon>Amborellaceae</taxon>
        <taxon>Amborella</taxon>
    </lineage>
</organism>
<dbReference type="Pfam" id="PF07223">
    <property type="entry name" value="DUF1421"/>
    <property type="match status" value="1"/>
</dbReference>
<dbReference type="InterPro" id="IPR010820">
    <property type="entry name" value="DUF1421"/>
</dbReference>
<dbReference type="PANTHER" id="PTHR31805">
    <property type="entry name" value="RECEPTOR-LIKE KINASE, PUTATIVE (DUF1421)-RELATED"/>
    <property type="match status" value="1"/>
</dbReference>
<accession>W1NPP0</accession>
<dbReference type="PANTHER" id="PTHR31805:SF14">
    <property type="entry name" value="RECEPTOR-LIKE KINASE, PUTATIVE (DUF1421)-RELATED"/>
    <property type="match status" value="1"/>
</dbReference>
<feature type="compositionally biased region" description="Pro residues" evidence="2">
    <location>
        <begin position="290"/>
        <end position="311"/>
    </location>
</feature>
<feature type="coiled-coil region" evidence="1">
    <location>
        <begin position="106"/>
        <end position="172"/>
    </location>
</feature>
<dbReference type="OMA" id="MNSSQFM"/>
<feature type="compositionally biased region" description="Gly residues" evidence="2">
    <location>
        <begin position="485"/>
        <end position="496"/>
    </location>
</feature>
<feature type="compositionally biased region" description="Low complexity" evidence="2">
    <location>
        <begin position="454"/>
        <end position="463"/>
    </location>
</feature>
<feature type="region of interest" description="Disordered" evidence="2">
    <location>
        <begin position="479"/>
        <end position="498"/>
    </location>
</feature>
<dbReference type="InterPro" id="IPR015940">
    <property type="entry name" value="UBA"/>
</dbReference>
<feature type="compositionally biased region" description="Low complexity" evidence="2">
    <location>
        <begin position="214"/>
        <end position="233"/>
    </location>
</feature>
<evidence type="ECO:0000259" key="3">
    <source>
        <dbReference type="PROSITE" id="PS50030"/>
    </source>
</evidence>
<evidence type="ECO:0000313" key="5">
    <source>
        <dbReference type="Proteomes" id="UP000017836"/>
    </source>
</evidence>
<dbReference type="Proteomes" id="UP000017836">
    <property type="component" value="Unassembled WGS sequence"/>
</dbReference>
<dbReference type="Gramene" id="ERM98731">
    <property type="protein sequence ID" value="ERM98731"/>
    <property type="gene ID" value="AMTR_s00082p00053170"/>
</dbReference>
<dbReference type="STRING" id="13333.W1NPP0"/>
<keyword evidence="1" id="KW-0175">Coiled coil</keyword>
<feature type="compositionally biased region" description="Pro residues" evidence="2">
    <location>
        <begin position="254"/>
        <end position="264"/>
    </location>
</feature>
<dbReference type="eggNOG" id="ENOG502QPU7">
    <property type="taxonomic scope" value="Eukaryota"/>
</dbReference>
<dbReference type="EMBL" id="KI395277">
    <property type="protein sequence ID" value="ERM98731.1"/>
    <property type="molecule type" value="Genomic_DNA"/>
</dbReference>